<dbReference type="PANTHER" id="PTHR48050">
    <property type="entry name" value="STEROL 3-BETA-GLUCOSYLTRANSFERASE"/>
    <property type="match status" value="1"/>
</dbReference>
<dbReference type="GO" id="GO:0017000">
    <property type="term" value="P:antibiotic biosynthetic process"/>
    <property type="evidence" value="ECO:0007669"/>
    <property type="project" value="UniProtKB-ARBA"/>
</dbReference>
<evidence type="ECO:0000313" key="7">
    <source>
        <dbReference type="Proteomes" id="UP000292003"/>
    </source>
</evidence>
<comment type="similarity">
    <text evidence="1">Belongs to the glycosyltransferase 28 family.</text>
</comment>
<dbReference type="InterPro" id="IPR048284">
    <property type="entry name" value="EryCIII-like_N"/>
</dbReference>
<dbReference type="Proteomes" id="UP000292003">
    <property type="component" value="Unassembled WGS sequence"/>
</dbReference>
<dbReference type="GO" id="GO:0008194">
    <property type="term" value="F:UDP-glycosyltransferase activity"/>
    <property type="evidence" value="ECO:0007669"/>
    <property type="project" value="InterPro"/>
</dbReference>
<dbReference type="AlphaFoldDB" id="A0A4Q7J2F4"/>
<dbReference type="Pfam" id="PF06722">
    <property type="entry name" value="EryCIII-like_C"/>
    <property type="match status" value="1"/>
</dbReference>
<organism evidence="6 7">
    <name type="scientific">Amycolatopsis suaedae</name>
    <dbReference type="NCBI Taxonomy" id="2510978"/>
    <lineage>
        <taxon>Bacteria</taxon>
        <taxon>Bacillati</taxon>
        <taxon>Actinomycetota</taxon>
        <taxon>Actinomycetes</taxon>
        <taxon>Pseudonocardiales</taxon>
        <taxon>Pseudonocardiaceae</taxon>
        <taxon>Amycolatopsis</taxon>
    </lineage>
</organism>
<gene>
    <name evidence="6" type="ORF">EWH70_25895</name>
</gene>
<evidence type="ECO:0000256" key="1">
    <source>
        <dbReference type="ARBA" id="ARBA00006962"/>
    </source>
</evidence>
<dbReference type="EMBL" id="SFCC01000014">
    <property type="protein sequence ID" value="RZQ60928.1"/>
    <property type="molecule type" value="Genomic_DNA"/>
</dbReference>
<evidence type="ECO:0000256" key="2">
    <source>
        <dbReference type="ARBA" id="ARBA00022676"/>
    </source>
</evidence>
<dbReference type="InterPro" id="IPR050426">
    <property type="entry name" value="Glycosyltransferase_28"/>
</dbReference>
<dbReference type="CDD" id="cd03784">
    <property type="entry name" value="GT1_Gtf-like"/>
    <property type="match status" value="1"/>
</dbReference>
<dbReference type="FunFam" id="3.40.50.2000:FF:000072">
    <property type="entry name" value="Glycosyl transferase"/>
    <property type="match status" value="1"/>
</dbReference>
<comment type="caution">
    <text evidence="6">The sequence shown here is derived from an EMBL/GenBank/DDBJ whole genome shotgun (WGS) entry which is preliminary data.</text>
</comment>
<dbReference type="Pfam" id="PF21036">
    <property type="entry name" value="EryCIII-like_N"/>
    <property type="match status" value="1"/>
</dbReference>
<dbReference type="GO" id="GO:0016758">
    <property type="term" value="F:hexosyltransferase activity"/>
    <property type="evidence" value="ECO:0007669"/>
    <property type="project" value="UniProtKB-ARBA"/>
</dbReference>
<dbReference type="InterPro" id="IPR002213">
    <property type="entry name" value="UDP_glucos_trans"/>
</dbReference>
<protein>
    <submittedName>
        <fullName evidence="6">Glycosyltransferase</fullName>
    </submittedName>
</protein>
<dbReference type="Gene3D" id="3.40.50.2000">
    <property type="entry name" value="Glycogen Phosphorylase B"/>
    <property type="match status" value="2"/>
</dbReference>
<feature type="domain" description="Erythromycin biosynthesis protein CIII-like C-terminal" evidence="4">
    <location>
        <begin position="246"/>
        <end position="386"/>
    </location>
</feature>
<proteinExistence type="inferred from homology"/>
<keyword evidence="7" id="KW-1185">Reference proteome</keyword>
<dbReference type="OrthoDB" id="5488434at2"/>
<evidence type="ECO:0000256" key="3">
    <source>
        <dbReference type="ARBA" id="ARBA00022679"/>
    </source>
</evidence>
<dbReference type="SUPFAM" id="SSF53756">
    <property type="entry name" value="UDP-Glycosyltransferase/glycogen phosphorylase"/>
    <property type="match status" value="1"/>
</dbReference>
<dbReference type="RefSeq" id="WP_130478141.1">
    <property type="nucleotide sequence ID" value="NZ_SFCC01000014.1"/>
</dbReference>
<keyword evidence="2" id="KW-0328">Glycosyltransferase</keyword>
<feature type="domain" description="Erythromycin biosynthesis protein CIII-like N-terminal" evidence="5">
    <location>
        <begin position="23"/>
        <end position="233"/>
    </location>
</feature>
<dbReference type="InterPro" id="IPR010610">
    <property type="entry name" value="EryCIII-like_C"/>
</dbReference>
<keyword evidence="3 6" id="KW-0808">Transferase</keyword>
<dbReference type="PANTHER" id="PTHR48050:SF13">
    <property type="entry name" value="STEROL 3-BETA-GLUCOSYLTRANSFERASE UGT80A2"/>
    <property type="match status" value="1"/>
</dbReference>
<evidence type="ECO:0000259" key="5">
    <source>
        <dbReference type="Pfam" id="PF21036"/>
    </source>
</evidence>
<accession>A0A4Q7J2F4</accession>
<sequence length="391" mass="40807">MRILFSSLPVHGHTYPLIPLALAAREAGHEVVYATGEEMLPSLRTAGLTVEPVALDMREAFGRALAGLRVAVPRDIPEDQRDDATVEVFSSIAPRAFVDGLAPLIGRFRPDLVIHESGNPGAGLAAILAGVPNVVHSYGRGTPSTGDGLRGRIRQRLLELAAELGAAGATAHPGGLLSKGYLDIYPRSMQDETFLAEVDRTPLRPVSYGEPAELPATVVNRTDPRPLVYLTLGTAFGSPDVLRDAIAGLSQLDCEVLVAAGPTVDVHELGDWPGNVTVETWVPQARLLPHVDLAVHHGSAGTVLSVLAAGVPQLILPQGGDGFINAAAVAQAGAGDWLPPAECDAAAVTEKAGKLLADPACREAAGRVGREIAAMPTPAEVAARLERFTAS</sequence>
<evidence type="ECO:0000259" key="4">
    <source>
        <dbReference type="Pfam" id="PF06722"/>
    </source>
</evidence>
<reference evidence="6 7" key="1">
    <citation type="submission" date="2019-02" db="EMBL/GenBank/DDBJ databases">
        <title>Draft genome sequence of Amycolatopsis sp. 8-3EHSu isolated from roots of Suaeda maritima.</title>
        <authorList>
            <person name="Duangmal K."/>
            <person name="Chantavorakit T."/>
        </authorList>
    </citation>
    <scope>NUCLEOTIDE SEQUENCE [LARGE SCALE GENOMIC DNA]</scope>
    <source>
        <strain evidence="6 7">8-3EHSu</strain>
    </source>
</reference>
<evidence type="ECO:0000313" key="6">
    <source>
        <dbReference type="EMBL" id="RZQ60928.1"/>
    </source>
</evidence>
<name>A0A4Q7J2F4_9PSEU</name>